<proteinExistence type="predicted"/>
<gene>
    <name evidence="2" type="ORF">C0Q70_21530</name>
</gene>
<dbReference type="AlphaFoldDB" id="A0A2T7NCS8"/>
<name>A0A2T7NCS8_POMCA</name>
<organism evidence="2 3">
    <name type="scientific">Pomacea canaliculata</name>
    <name type="common">Golden apple snail</name>
    <dbReference type="NCBI Taxonomy" id="400727"/>
    <lineage>
        <taxon>Eukaryota</taxon>
        <taxon>Metazoa</taxon>
        <taxon>Spiralia</taxon>
        <taxon>Lophotrochozoa</taxon>
        <taxon>Mollusca</taxon>
        <taxon>Gastropoda</taxon>
        <taxon>Caenogastropoda</taxon>
        <taxon>Architaenioglossa</taxon>
        <taxon>Ampullarioidea</taxon>
        <taxon>Ampullariidae</taxon>
        <taxon>Pomacea</taxon>
    </lineage>
</organism>
<feature type="compositionally biased region" description="Low complexity" evidence="1">
    <location>
        <begin position="40"/>
        <end position="49"/>
    </location>
</feature>
<sequence length="86" mass="9140">MSGNKKDTVDFHHYTDKESVKKIQKSGVILQSDESGGGDDAAFGPGAYGTTLTPDSGKKALAKNNYDDAGGLAQEKIARRKIGLRI</sequence>
<dbReference type="EMBL" id="PZQS01000014">
    <property type="protein sequence ID" value="PVD18971.1"/>
    <property type="molecule type" value="Genomic_DNA"/>
</dbReference>
<comment type="caution">
    <text evidence="2">The sequence shown here is derived from an EMBL/GenBank/DDBJ whole genome shotgun (WGS) entry which is preliminary data.</text>
</comment>
<keyword evidence="3" id="KW-1185">Reference proteome</keyword>
<evidence type="ECO:0000313" key="3">
    <source>
        <dbReference type="Proteomes" id="UP000245119"/>
    </source>
</evidence>
<accession>A0A2T7NCS8</accession>
<evidence type="ECO:0000313" key="2">
    <source>
        <dbReference type="EMBL" id="PVD18971.1"/>
    </source>
</evidence>
<evidence type="ECO:0000256" key="1">
    <source>
        <dbReference type="SAM" id="MobiDB-lite"/>
    </source>
</evidence>
<protein>
    <submittedName>
        <fullName evidence="2">Uncharacterized protein</fullName>
    </submittedName>
</protein>
<reference evidence="2 3" key="1">
    <citation type="submission" date="2018-04" db="EMBL/GenBank/DDBJ databases">
        <title>The genome of golden apple snail Pomacea canaliculata provides insight into stress tolerance and invasive adaptation.</title>
        <authorList>
            <person name="Liu C."/>
            <person name="Liu B."/>
            <person name="Ren Y."/>
            <person name="Zhang Y."/>
            <person name="Wang H."/>
            <person name="Li S."/>
            <person name="Jiang F."/>
            <person name="Yin L."/>
            <person name="Zhang G."/>
            <person name="Qian W."/>
            <person name="Fan W."/>
        </authorList>
    </citation>
    <scope>NUCLEOTIDE SEQUENCE [LARGE SCALE GENOMIC DNA]</scope>
    <source>
        <strain evidence="2">SZHN2017</strain>
        <tissue evidence="2">Muscle</tissue>
    </source>
</reference>
<dbReference type="Proteomes" id="UP000245119">
    <property type="component" value="Linkage Group LG14"/>
</dbReference>
<feature type="region of interest" description="Disordered" evidence="1">
    <location>
        <begin position="31"/>
        <end position="59"/>
    </location>
</feature>